<proteinExistence type="inferred from homology"/>
<keyword evidence="1 6" id="KW-0489">Methyltransferase</keyword>
<dbReference type="EMBL" id="JBBCAQ010000014">
    <property type="protein sequence ID" value="KAK7598242.1"/>
    <property type="molecule type" value="Genomic_DNA"/>
</dbReference>
<dbReference type="InterPro" id="IPR029063">
    <property type="entry name" value="SAM-dependent_MTases_sf"/>
</dbReference>
<comment type="pathway">
    <text evidence="6">Cofactor biosynthesis; ubiquinone biosynthesis.</text>
</comment>
<name>A0AAN9TMB9_9HEMI</name>
<evidence type="ECO:0000313" key="7">
    <source>
        <dbReference type="EMBL" id="KAK7598242.1"/>
    </source>
</evidence>
<dbReference type="NCBIfam" id="NF001244">
    <property type="entry name" value="PRK00216.1-5"/>
    <property type="match status" value="1"/>
</dbReference>
<comment type="function">
    <text evidence="6">Methyltransferase required for the conversion of 2-polyprenyl-6-methoxy-1,4-benzoquinol (DDMQH2) to 2-polyprenyl-3-methyl-6-methoxy-1,4-benzoquinol (DMQH2).</text>
</comment>
<keyword evidence="6" id="KW-0472">Membrane</keyword>
<evidence type="ECO:0000256" key="1">
    <source>
        <dbReference type="ARBA" id="ARBA00022603"/>
    </source>
</evidence>
<dbReference type="PANTHER" id="PTHR43591">
    <property type="entry name" value="METHYLTRANSFERASE"/>
    <property type="match status" value="1"/>
</dbReference>
<feature type="binding site" evidence="6">
    <location>
        <position position="180"/>
    </location>
    <ligand>
        <name>S-adenosyl-L-methionine</name>
        <dbReference type="ChEBI" id="CHEBI:59789"/>
    </ligand>
</feature>
<keyword evidence="3 6" id="KW-0831">Ubiquinone biosynthesis</keyword>
<dbReference type="GO" id="GO:0031314">
    <property type="term" value="C:extrinsic component of mitochondrial inner membrane"/>
    <property type="evidence" value="ECO:0007669"/>
    <property type="project" value="UniProtKB-UniRule"/>
</dbReference>
<reference evidence="7 8" key="1">
    <citation type="submission" date="2024-03" db="EMBL/GenBank/DDBJ databases">
        <title>Adaptation during the transition from Ophiocordyceps entomopathogen to insect associate is accompanied by gene loss and intensified selection.</title>
        <authorList>
            <person name="Ward C.M."/>
            <person name="Onetto C.A."/>
            <person name="Borneman A.R."/>
        </authorList>
    </citation>
    <scope>NUCLEOTIDE SEQUENCE [LARGE SCALE GENOMIC DNA]</scope>
    <source>
        <strain evidence="7">AWRI1</strain>
        <tissue evidence="7">Single Adult Female</tissue>
    </source>
</reference>
<dbReference type="GO" id="GO:0032259">
    <property type="term" value="P:methylation"/>
    <property type="evidence" value="ECO:0007669"/>
    <property type="project" value="UniProtKB-KW"/>
</dbReference>
<comment type="catalytic activity">
    <reaction evidence="6">
        <text>a 2-methoxy-6-(all-trans-polyprenyl)benzene-1,4-diol + S-adenosyl-L-methionine = a 5-methoxy-2-methyl-3-(all-trans-polyprenyl)benzene-1,4-diol + S-adenosyl-L-homocysteine + H(+)</text>
        <dbReference type="Rhea" id="RHEA:28286"/>
        <dbReference type="Rhea" id="RHEA-COMP:10858"/>
        <dbReference type="Rhea" id="RHEA-COMP:10859"/>
        <dbReference type="ChEBI" id="CHEBI:15378"/>
        <dbReference type="ChEBI" id="CHEBI:57856"/>
        <dbReference type="ChEBI" id="CHEBI:59789"/>
        <dbReference type="ChEBI" id="CHEBI:84166"/>
        <dbReference type="ChEBI" id="CHEBI:84167"/>
        <dbReference type="EC" id="2.1.1.201"/>
    </reaction>
</comment>
<gene>
    <name evidence="6" type="primary">coq5</name>
    <name evidence="7" type="ORF">V9T40_006477</name>
</gene>
<dbReference type="InterPro" id="IPR023576">
    <property type="entry name" value="UbiE/COQ5_MeTrFase_CS"/>
</dbReference>
<dbReference type="PANTHER" id="PTHR43591:SF24">
    <property type="entry name" value="2-METHOXY-6-POLYPRENYL-1,4-BENZOQUINOL METHYLASE, MITOCHONDRIAL"/>
    <property type="match status" value="1"/>
</dbReference>
<evidence type="ECO:0000256" key="3">
    <source>
        <dbReference type="ARBA" id="ARBA00022688"/>
    </source>
</evidence>
<comment type="similarity">
    <text evidence="6">Belongs to the class I-like SAM-binding methyltransferase superfamily. MenG/UbiE family.</text>
</comment>
<dbReference type="PROSITE" id="PS01184">
    <property type="entry name" value="UBIE_2"/>
    <property type="match status" value="1"/>
</dbReference>
<comment type="subcellular location">
    <subcellularLocation>
        <location evidence="6">Mitochondrion inner membrane</location>
        <topology evidence="6">Peripheral membrane protein</topology>
        <orientation evidence="6">Matrix side</orientation>
    </subcellularLocation>
</comment>
<dbReference type="AlphaFoldDB" id="A0AAN9TMB9"/>
<keyword evidence="6" id="KW-0496">Mitochondrion</keyword>
<keyword evidence="8" id="KW-1185">Reference proteome</keyword>
<dbReference type="NCBIfam" id="TIGR01934">
    <property type="entry name" value="MenG_MenH_UbiE"/>
    <property type="match status" value="1"/>
</dbReference>
<comment type="subunit">
    <text evidence="5">Component of a multi-subunit COQ enzyme complex, composed of at least COQ3, COQ4, COQ5, COQ6, COQ7 and COQ9. Interacts with PYURF; the interaction is direct, stabilizes COQ5 protein and associates PYURF with COQ enzyme complex.</text>
</comment>
<dbReference type="SUPFAM" id="SSF53335">
    <property type="entry name" value="S-adenosyl-L-methionine-dependent methyltransferases"/>
    <property type="match status" value="1"/>
</dbReference>
<dbReference type="FunFam" id="3.40.50.150:FF:000064">
    <property type="entry name" value="2-methoxy-6-polyprenyl-1,4-benzoquinol methylase, mitochondrial"/>
    <property type="match status" value="1"/>
</dbReference>
<feature type="binding site" evidence="6">
    <location>
        <begin position="163"/>
        <end position="164"/>
    </location>
    <ligand>
        <name>S-adenosyl-L-methionine</name>
        <dbReference type="ChEBI" id="CHEBI:59789"/>
    </ligand>
</feature>
<protein>
    <recommendedName>
        <fullName evidence="6">2-methoxy-6-polyprenyl-1,4-benzoquinol methylase, mitochondrial</fullName>
        <ecNumber evidence="6">2.1.1.201</ecNumber>
    </recommendedName>
    <alternativeName>
        <fullName evidence="6">Ubiquinone biosynthesis methyltransferase COQ5</fullName>
    </alternativeName>
</protein>
<evidence type="ECO:0000313" key="8">
    <source>
        <dbReference type="Proteomes" id="UP001367676"/>
    </source>
</evidence>
<keyword evidence="2 6" id="KW-0808">Transferase</keyword>
<dbReference type="Proteomes" id="UP001367676">
    <property type="component" value="Unassembled WGS sequence"/>
</dbReference>
<evidence type="ECO:0000256" key="2">
    <source>
        <dbReference type="ARBA" id="ARBA00022679"/>
    </source>
</evidence>
<dbReference type="EC" id="2.1.1.201" evidence="6"/>
<dbReference type="Gene3D" id="3.40.50.150">
    <property type="entry name" value="Vaccinia Virus protein VP39"/>
    <property type="match status" value="1"/>
</dbReference>
<organism evidence="7 8">
    <name type="scientific">Parthenolecanium corni</name>
    <dbReference type="NCBI Taxonomy" id="536013"/>
    <lineage>
        <taxon>Eukaryota</taxon>
        <taxon>Metazoa</taxon>
        <taxon>Ecdysozoa</taxon>
        <taxon>Arthropoda</taxon>
        <taxon>Hexapoda</taxon>
        <taxon>Insecta</taxon>
        <taxon>Pterygota</taxon>
        <taxon>Neoptera</taxon>
        <taxon>Paraneoptera</taxon>
        <taxon>Hemiptera</taxon>
        <taxon>Sternorrhyncha</taxon>
        <taxon>Coccoidea</taxon>
        <taxon>Coccidae</taxon>
        <taxon>Parthenolecanium</taxon>
    </lineage>
</organism>
<dbReference type="HAMAP" id="MF_01813">
    <property type="entry name" value="MenG_UbiE_methyltr"/>
    <property type="match status" value="1"/>
</dbReference>
<evidence type="ECO:0000256" key="5">
    <source>
        <dbReference type="ARBA" id="ARBA00046387"/>
    </source>
</evidence>
<dbReference type="GO" id="GO:0008425">
    <property type="term" value="F:2-methoxy-6-polyprenyl-1,4-benzoquinol methyltransferase activity"/>
    <property type="evidence" value="ECO:0007669"/>
    <property type="project" value="UniProtKB-UniRule"/>
</dbReference>
<dbReference type="PROSITE" id="PS51608">
    <property type="entry name" value="SAM_MT_UBIE"/>
    <property type="match status" value="1"/>
</dbReference>
<accession>A0AAN9TMB9</accession>
<dbReference type="Pfam" id="PF01209">
    <property type="entry name" value="Ubie_methyltran"/>
    <property type="match status" value="1"/>
</dbReference>
<dbReference type="InterPro" id="IPR004033">
    <property type="entry name" value="UbiE/COQ5_MeTrFase"/>
</dbReference>
<evidence type="ECO:0000256" key="4">
    <source>
        <dbReference type="ARBA" id="ARBA00022691"/>
    </source>
</evidence>
<feature type="binding site" evidence="6">
    <location>
        <position position="105"/>
    </location>
    <ligand>
        <name>S-adenosyl-L-methionine</name>
        <dbReference type="ChEBI" id="CHEBI:59789"/>
    </ligand>
</feature>
<dbReference type="CDD" id="cd02440">
    <property type="entry name" value="AdoMet_MTases"/>
    <property type="match status" value="1"/>
</dbReference>
<dbReference type="PROSITE" id="PS01183">
    <property type="entry name" value="UBIE_1"/>
    <property type="match status" value="1"/>
</dbReference>
<comment type="caution">
    <text evidence="7">The sequence shown here is derived from an EMBL/GenBank/DDBJ whole genome shotgun (WGS) entry which is preliminary data.</text>
</comment>
<evidence type="ECO:0000256" key="6">
    <source>
        <dbReference type="HAMAP-Rule" id="MF_03191"/>
    </source>
</evidence>
<feature type="binding site" evidence="6">
    <location>
        <position position="133"/>
    </location>
    <ligand>
        <name>S-adenosyl-L-methionine</name>
        <dbReference type="ChEBI" id="CHEBI:59789"/>
    </ligand>
</feature>
<sequence>MSIFQNLSTKCIRQSFVTCKFASRFSTQSKFQDTDQSHQTHFGYETVDENEKSEKVHEVFEKVASSYDKMNDAMSFGVHRIWKHLFMQRLNPPHGTELLDVAGGSGDIAFRFLEYLKNQENPDNVPSHVTVCDINEAMLNVGINRAKKLGYTDENQINWLLGDAEKLPIESDSFSAYTISFGIRNVTRIEKALDEAYRVLKPGGRFMCLEFSQVNNELLRQMYDSYSFTVIPVMGQIIAGQWKPYQYLVESIRKFPDQETFKKMIEDAGFRSVTYENLTFGVVAIHSGFKL</sequence>
<keyword evidence="4 6" id="KW-0949">S-adenosyl-L-methionine</keyword>
<keyword evidence="6" id="KW-0999">Mitochondrion inner membrane</keyword>